<dbReference type="InterPro" id="IPR027417">
    <property type="entry name" value="P-loop_NTPase"/>
</dbReference>
<dbReference type="Proteomes" id="UP000245449">
    <property type="component" value="Unassembled WGS sequence"/>
</dbReference>
<gene>
    <name evidence="1" type="ORF">DB895_00700</name>
</gene>
<dbReference type="OrthoDB" id="7066673at2"/>
<keyword evidence="2" id="KW-1185">Reference proteome</keyword>
<sequence length="809" mass="93727">MELTLTKINGTNPFLNYDELKDSFINELISYYGKAEVIILNKFPVSVLNQSTLDFVIFIKVPENLSVRPKIETKDNFVYISNLIIAVSIIKEYKNQNITVENSELEINDSFIDLKDNASKLKWGLTNYFHDACNLIREKITVHPVFWVLNDNDELVSNNIIVAKSLKFNLIKECIALNDYLRYPGYLDWNYEPSYETSIKQILERASKDSELGYLTKQKIERFQNRFESASQKAFDSIGNTLVEVKGRAGSGKSSDLLKWMLQKSLIGKRATFLTYNHLLVYEISRQIKGFENVLTENEIIQKESTTTNTIHSFMFNIAKKLGVVLLMSESRISYLTNVMNDRLERIELLFNGIRNQNITINKNDLKKIIQNENSFDEGTKREAIDFINHSDMYKDFKNVLETKKHINQFKIFKKIKLEEHINSSMFLSDYHEVLKKILLAIDNLDLFFKEFQIENKFELLENTMNLNSSILVNDGSKNINLEELKKRYGKSINGFRAGRSLYIDEAQDCHSYERDIFFSLFGVKNIIIASGGKEQLIRYSEVCNWNISKGYKIDSYQYLKRRKSYRMKPAIASLVNHIAASFNIDLGIEPLDTEDHGRILIERNYNPDLFRKAKIINELLIAGTRQGCSSYDSLLLLKNAKEKNQNANIILSDQKSININEYDVVKIDSDNKKTEWELLSIADNVINEARFWNSTGNIDKRKQSVPGSLSIRAIYYESSRGLEAWSTMCFDINGFFDSKRNEDDADNFLLSEIMEPEERKNKYAATWVLMALTRAIDTCYIELLPSDNALNNSINSFINMNHNYIEMI</sequence>
<evidence type="ECO:0000313" key="2">
    <source>
        <dbReference type="Proteomes" id="UP000245449"/>
    </source>
</evidence>
<name>A0A2U1JQ22_9FLAO</name>
<protein>
    <recommendedName>
        <fullName evidence="3">DNA helicase</fullName>
    </recommendedName>
</protein>
<reference evidence="1 2" key="1">
    <citation type="submission" date="2018-04" db="EMBL/GenBank/DDBJ databases">
        <title>Flavobacterium sp. nov., isolated from glacier ice.</title>
        <authorList>
            <person name="Liu Q."/>
            <person name="Xin Y.-H."/>
        </authorList>
    </citation>
    <scope>NUCLEOTIDE SEQUENCE [LARGE SCALE GENOMIC DNA]</scope>
    <source>
        <strain evidence="1 2">RB1R5</strain>
    </source>
</reference>
<dbReference type="EMBL" id="QCZI01000001">
    <property type="protein sequence ID" value="PWA07276.1"/>
    <property type="molecule type" value="Genomic_DNA"/>
</dbReference>
<comment type="caution">
    <text evidence="1">The sequence shown here is derived from an EMBL/GenBank/DDBJ whole genome shotgun (WGS) entry which is preliminary data.</text>
</comment>
<dbReference type="AlphaFoldDB" id="A0A2U1JQ22"/>
<evidence type="ECO:0008006" key="3">
    <source>
        <dbReference type="Google" id="ProtNLM"/>
    </source>
</evidence>
<dbReference type="SUPFAM" id="SSF52540">
    <property type="entry name" value="P-loop containing nucleoside triphosphate hydrolases"/>
    <property type="match status" value="1"/>
</dbReference>
<evidence type="ECO:0000313" key="1">
    <source>
        <dbReference type="EMBL" id="PWA07276.1"/>
    </source>
</evidence>
<proteinExistence type="predicted"/>
<accession>A0A2U1JQ22</accession>
<organism evidence="1 2">
    <name type="scientific">Flavobacterium psychrotolerans</name>
    <dbReference type="NCBI Taxonomy" id="2169410"/>
    <lineage>
        <taxon>Bacteria</taxon>
        <taxon>Pseudomonadati</taxon>
        <taxon>Bacteroidota</taxon>
        <taxon>Flavobacteriia</taxon>
        <taxon>Flavobacteriales</taxon>
        <taxon>Flavobacteriaceae</taxon>
        <taxon>Flavobacterium</taxon>
    </lineage>
</organism>
<dbReference type="Gene3D" id="3.40.50.300">
    <property type="entry name" value="P-loop containing nucleotide triphosphate hydrolases"/>
    <property type="match status" value="1"/>
</dbReference>
<dbReference type="RefSeq" id="WP_116723422.1">
    <property type="nucleotide sequence ID" value="NZ_QCZI01000001.1"/>
</dbReference>